<accession>A0A6M3M1J8</accession>
<protein>
    <submittedName>
        <fullName evidence="3">Uncharacterized protein</fullName>
    </submittedName>
</protein>
<proteinExistence type="predicted"/>
<feature type="region of interest" description="Disordered" evidence="1">
    <location>
        <begin position="36"/>
        <end position="63"/>
    </location>
</feature>
<feature type="compositionally biased region" description="Basic residues" evidence="1">
    <location>
        <begin position="50"/>
        <end position="63"/>
    </location>
</feature>
<evidence type="ECO:0000256" key="1">
    <source>
        <dbReference type="SAM" id="MobiDB-lite"/>
    </source>
</evidence>
<dbReference type="EMBL" id="MT143715">
    <property type="protein sequence ID" value="QJB01571.1"/>
    <property type="molecule type" value="Genomic_DNA"/>
</dbReference>
<dbReference type="EMBL" id="MT143685">
    <property type="protein sequence ID" value="QJB00219.1"/>
    <property type="molecule type" value="Genomic_DNA"/>
</dbReference>
<evidence type="ECO:0000313" key="3">
    <source>
        <dbReference type="EMBL" id="QJB01571.1"/>
    </source>
</evidence>
<organism evidence="3">
    <name type="scientific">viral metagenome</name>
    <dbReference type="NCBI Taxonomy" id="1070528"/>
    <lineage>
        <taxon>unclassified sequences</taxon>
        <taxon>metagenomes</taxon>
        <taxon>organismal metagenomes</taxon>
    </lineage>
</organism>
<name>A0A6M3M1J8_9ZZZZ</name>
<sequence>MTRELPSAVTAEQLYMAAILEELTAIRKALAPAMESATTAEVALREPVKRQRGRPKKKASAGA</sequence>
<reference evidence="3" key="1">
    <citation type="submission" date="2020-03" db="EMBL/GenBank/DDBJ databases">
        <title>The deep terrestrial virosphere.</title>
        <authorList>
            <person name="Holmfeldt K."/>
            <person name="Nilsson E."/>
            <person name="Simone D."/>
            <person name="Lopez-Fernandez M."/>
            <person name="Wu X."/>
            <person name="de Brujin I."/>
            <person name="Lundin D."/>
            <person name="Andersson A."/>
            <person name="Bertilsson S."/>
            <person name="Dopson M."/>
        </authorList>
    </citation>
    <scope>NUCLEOTIDE SEQUENCE</scope>
    <source>
        <strain evidence="2">MM171A00654</strain>
        <strain evidence="3">MM171B02323</strain>
    </source>
</reference>
<gene>
    <name evidence="2" type="ORF">MM171A00654_0005</name>
    <name evidence="3" type="ORF">MM171B02323_0008</name>
</gene>
<evidence type="ECO:0000313" key="2">
    <source>
        <dbReference type="EMBL" id="QJB00219.1"/>
    </source>
</evidence>
<dbReference type="AlphaFoldDB" id="A0A6M3M1J8"/>